<dbReference type="InterPro" id="IPR015032">
    <property type="entry name" value="ThsB__TIR-like_domain"/>
</dbReference>
<organism evidence="2 3">
    <name type="scientific">Erwinia mallotivora</name>
    <dbReference type="NCBI Taxonomy" id="69222"/>
    <lineage>
        <taxon>Bacteria</taxon>
        <taxon>Pseudomonadati</taxon>
        <taxon>Pseudomonadota</taxon>
        <taxon>Gammaproteobacteria</taxon>
        <taxon>Enterobacterales</taxon>
        <taxon>Erwiniaceae</taxon>
        <taxon>Erwinia</taxon>
    </lineage>
</organism>
<comment type="caution">
    <text evidence="2">The sequence shown here is derived from an EMBL/GenBank/DDBJ whole genome shotgun (WGS) entry which is preliminary data.</text>
</comment>
<feature type="domain" description="Thoeris protein ThsB TIR-like" evidence="1">
    <location>
        <begin position="8"/>
        <end position="103"/>
    </location>
</feature>
<gene>
    <name evidence="2" type="ORF">BG55_03100</name>
</gene>
<evidence type="ECO:0000259" key="1">
    <source>
        <dbReference type="Pfam" id="PF08937"/>
    </source>
</evidence>
<dbReference type="RefSeq" id="WP_034934206.1">
    <property type="nucleotide sequence ID" value="NZ_JFHN01000021.1"/>
</dbReference>
<evidence type="ECO:0000313" key="3">
    <source>
        <dbReference type="Proteomes" id="UP000019918"/>
    </source>
</evidence>
<reference evidence="2 3" key="1">
    <citation type="submission" date="2014-02" db="EMBL/GenBank/DDBJ databases">
        <title>Draft genome of Erwinia mallotivora strain BT-MARDI, a papaya dieback pathogen.</title>
        <authorList>
            <person name="Redzuan R."/>
            <person name="Abu Bakar N."/>
            <person name="Badrun R."/>
            <person name="Mohd Raih M.F."/>
            <person name="Rozano L."/>
            <person name="Mat Amin N."/>
        </authorList>
    </citation>
    <scope>NUCLEOTIDE SEQUENCE [LARGE SCALE GENOMIC DNA]</scope>
    <source>
        <strain evidence="2 3">BT-MARDI</strain>
    </source>
</reference>
<dbReference type="Proteomes" id="UP000019918">
    <property type="component" value="Unassembled WGS sequence"/>
</dbReference>
<protein>
    <recommendedName>
        <fullName evidence="1">Thoeris protein ThsB TIR-like domain-containing protein</fullName>
    </recommendedName>
</protein>
<dbReference type="Pfam" id="PF08937">
    <property type="entry name" value="ThsB_TIR"/>
    <property type="match status" value="1"/>
</dbReference>
<evidence type="ECO:0000313" key="2">
    <source>
        <dbReference type="EMBL" id="EXU76887.1"/>
    </source>
</evidence>
<sequence>MKKSYHVFISHCWDYNDALNNLKDKLNKEADLIASYEEVTVDKPVNSEDATYIKRVLREKIKSSDVFIVVAGMYTCHSEWMQWEIETAVKNQIPVIGIRPHGSLRIPKVVTDNAKIIVGWYTPSIITAIQEC</sequence>
<dbReference type="EMBL" id="JFHN01000021">
    <property type="protein sequence ID" value="EXU76887.1"/>
    <property type="molecule type" value="Genomic_DNA"/>
</dbReference>
<dbReference type="OrthoDB" id="5389341at2"/>
<accession>A0A014Q132</accession>
<name>A0A014Q132_9GAMM</name>
<dbReference type="SUPFAM" id="SSF52206">
    <property type="entry name" value="Hypothetical protein MTH538"/>
    <property type="match status" value="1"/>
</dbReference>
<dbReference type="AlphaFoldDB" id="A0A014Q132"/>
<dbReference type="Gene3D" id="3.40.50.9200">
    <property type="entry name" value="Hypothetical protein MTH538"/>
    <property type="match status" value="1"/>
</dbReference>
<keyword evidence="3" id="KW-1185">Reference proteome</keyword>
<proteinExistence type="predicted"/>
<dbReference type="InterPro" id="IPR036490">
    <property type="entry name" value="ThsB_TIR-like_sf"/>
</dbReference>